<dbReference type="Proteomes" id="UP000610746">
    <property type="component" value="Unassembled WGS sequence"/>
</dbReference>
<dbReference type="Pfam" id="PF19654">
    <property type="entry name" value="DUF6157"/>
    <property type="match status" value="1"/>
</dbReference>
<evidence type="ECO:0000313" key="2">
    <source>
        <dbReference type="Proteomes" id="UP000610746"/>
    </source>
</evidence>
<sequence>MKVHTTNYKNNFIKVAEDISVEKSEIPAVKRNKTLANIQYEMLAANPYKHTSDDVLFECFAQKNNITESERKSARETFFSKGQPCLRSSALAKRYGFGFHFNDDSKVALVPMESTEYENFSCDENLEQTKAMRNKQG</sequence>
<keyword evidence="2" id="KW-1185">Reference proteome</keyword>
<dbReference type="RefSeq" id="WP_173778115.1">
    <property type="nucleotide sequence ID" value="NZ_JABSNO010000003.1"/>
</dbReference>
<organism evidence="1 2">
    <name type="scientific">Frigoriflavimonas asaccharolytica</name>
    <dbReference type="NCBI Taxonomy" id="2735899"/>
    <lineage>
        <taxon>Bacteria</taxon>
        <taxon>Pseudomonadati</taxon>
        <taxon>Bacteroidota</taxon>
        <taxon>Flavobacteriia</taxon>
        <taxon>Flavobacteriales</taxon>
        <taxon>Weeksellaceae</taxon>
        <taxon>Frigoriflavimonas</taxon>
    </lineage>
</organism>
<evidence type="ECO:0000313" key="1">
    <source>
        <dbReference type="EMBL" id="NRS91488.1"/>
    </source>
</evidence>
<proteinExistence type="predicted"/>
<gene>
    <name evidence="1" type="ORF">HNQ03_000555</name>
</gene>
<dbReference type="AlphaFoldDB" id="A0A8J8K701"/>
<accession>A0A8J8K701</accession>
<name>A0A8J8K701_9FLAO</name>
<protein>
    <submittedName>
        <fullName evidence="1">Uncharacterized protein</fullName>
    </submittedName>
</protein>
<dbReference type="EMBL" id="JABSNO010000003">
    <property type="protein sequence ID" value="NRS91488.1"/>
    <property type="molecule type" value="Genomic_DNA"/>
</dbReference>
<comment type="caution">
    <text evidence="1">The sequence shown here is derived from an EMBL/GenBank/DDBJ whole genome shotgun (WGS) entry which is preliminary data.</text>
</comment>
<reference evidence="1" key="1">
    <citation type="submission" date="2020-05" db="EMBL/GenBank/DDBJ databases">
        <title>Genomic Encyclopedia of Type Strains, Phase IV (KMG-V): Genome sequencing to study the core and pangenomes of soil and plant-associated prokaryotes.</title>
        <authorList>
            <person name="Whitman W."/>
        </authorList>
    </citation>
    <scope>NUCLEOTIDE SEQUENCE</scope>
    <source>
        <strain evidence="1">16F</strain>
    </source>
</reference>
<dbReference type="InterPro" id="IPR046155">
    <property type="entry name" value="DUF6157"/>
</dbReference>